<sequence length="870" mass="95498">MAIIKDVLQRSFWALPIGEVLDILETTRTGLSEEEAAERLSIFKKNVLPHKAKLSRLGIFFRQFKSPLLALLVFAGGITSFLGDFRDAGVIFVVVASNIILGFYQENKAEAALAHLKTYIRERARVFRDGQEIEIDATNLVPGDVVHLSQGDRVPADCRVIYTNDFVVDEAILTGESLPVPKTTEPSSFKAVLGDRRSMVFSGTLAVQGFANAVVCTTGSETELGRIAGMVAAAEKEKTPLQNAIFHFTIKTSSILLILTLGVFVIGLSAGKPLLDMFLIAVAITVAAVPEGLPVALTVILAVGVQRLAKKNGVVRKLLAAETLGNTSVILTDKTGTLTQAKMELARISVLDEKFSETELLKFALLNSDVVIENPRDHYDKWRVIGRPLEISLVTSSARKGVFLPAVKRQMEVLDYLPFTSKNKYSASLTKDGADYTYFLSVFGAPEILLKHTDLSEEDRRRLILKIDKMAYGGERVLGLAVKEIRSPQEISLRDKNTFRGLRFVGTISFRDPVRPGVSEVIWKVAQAGVKTVIVTGDHRGTAEAVAKEIGFSIDRDQVIDGLELDAMSDEELKKRLPVLKIVARVSPEGKLRVAKAFKELGEVVAMTGDGINDAASLKEADIGVAMGSGTDVAKDVSDLILLDNNFATIVAAIEEGRRILQNIRKVIIYLFSSLFDELILIGGAIIFGLALPINAIQILFINFVADTFPALALSFENHYDYLLPKRTRTSINLFDKEMAFLTLMIGLPASIVLFSVYYFLIVNNFDPELVKTFIFASFASYSLFVIFAVRSLRKSVFKINPFSNPFLIIGVLLGLGSIAAVIYVPFLQEIMGIVALPLPWLLGVVIVGIFNLMAIELGKYLSRKWKLNG</sequence>
<organism evidence="13 14">
    <name type="scientific">Candidatus Harrisonbacteria bacterium RIFOXYA1_FULL_48_8</name>
    <dbReference type="NCBI Taxonomy" id="1798411"/>
    <lineage>
        <taxon>Bacteria</taxon>
        <taxon>Candidatus Harrisoniibacteriota</taxon>
    </lineage>
</organism>
<keyword evidence="9 11" id="KW-1133">Transmembrane helix</keyword>
<dbReference type="GO" id="GO:1902600">
    <property type="term" value="P:proton transmembrane transport"/>
    <property type="evidence" value="ECO:0007669"/>
    <property type="project" value="TreeGrafter"/>
</dbReference>
<dbReference type="GO" id="GO:0016887">
    <property type="term" value="F:ATP hydrolysis activity"/>
    <property type="evidence" value="ECO:0007669"/>
    <property type="project" value="InterPro"/>
</dbReference>
<keyword evidence="8" id="KW-1278">Translocase</keyword>
<feature type="transmembrane region" description="Helical" evidence="11">
    <location>
        <begin position="773"/>
        <end position="793"/>
    </location>
</feature>
<keyword evidence="3" id="KW-0597">Phosphoprotein</keyword>
<feature type="transmembrane region" description="Helical" evidence="11">
    <location>
        <begin position="64"/>
        <end position="82"/>
    </location>
</feature>
<keyword evidence="6" id="KW-0067">ATP-binding</keyword>
<evidence type="ECO:0000256" key="10">
    <source>
        <dbReference type="ARBA" id="ARBA00023136"/>
    </source>
</evidence>
<keyword evidence="4 11" id="KW-0812">Transmembrane</keyword>
<keyword evidence="10 11" id="KW-0472">Membrane</keyword>
<dbReference type="InterPro" id="IPR023214">
    <property type="entry name" value="HAD_sf"/>
</dbReference>
<evidence type="ECO:0000256" key="8">
    <source>
        <dbReference type="ARBA" id="ARBA00022967"/>
    </source>
</evidence>
<protein>
    <recommendedName>
        <fullName evidence="12">Cation-transporting P-type ATPase N-terminal domain-containing protein</fullName>
    </recommendedName>
</protein>
<feature type="domain" description="Cation-transporting P-type ATPase N-terminal" evidence="12">
    <location>
        <begin position="11"/>
        <end position="84"/>
    </location>
</feature>
<dbReference type="AlphaFoldDB" id="A0A1G1ZWU4"/>
<dbReference type="InterPro" id="IPR008250">
    <property type="entry name" value="ATPase_P-typ_transduc_dom_A_sf"/>
</dbReference>
<evidence type="ECO:0000313" key="14">
    <source>
        <dbReference type="Proteomes" id="UP000176626"/>
    </source>
</evidence>
<dbReference type="InterPro" id="IPR023299">
    <property type="entry name" value="ATPase_P-typ_cyto_dom_N"/>
</dbReference>
<dbReference type="PANTHER" id="PTHR43294:SF20">
    <property type="entry name" value="P-TYPE ATPASE"/>
    <property type="match status" value="1"/>
</dbReference>
<keyword evidence="7" id="KW-0460">Magnesium</keyword>
<dbReference type="GO" id="GO:1990573">
    <property type="term" value="P:potassium ion import across plasma membrane"/>
    <property type="evidence" value="ECO:0007669"/>
    <property type="project" value="TreeGrafter"/>
</dbReference>
<dbReference type="GO" id="GO:0030007">
    <property type="term" value="P:intracellular potassium ion homeostasis"/>
    <property type="evidence" value="ECO:0007669"/>
    <property type="project" value="TreeGrafter"/>
</dbReference>
<dbReference type="SUPFAM" id="SSF81665">
    <property type="entry name" value="Calcium ATPase, transmembrane domain M"/>
    <property type="match status" value="1"/>
</dbReference>
<feature type="transmembrane region" description="Helical" evidence="11">
    <location>
        <begin position="667"/>
        <end position="691"/>
    </location>
</feature>
<dbReference type="SFLD" id="SFLDG00002">
    <property type="entry name" value="C1.7:_P-type_atpase_like"/>
    <property type="match status" value="1"/>
</dbReference>
<dbReference type="Pfam" id="PF00122">
    <property type="entry name" value="E1-E2_ATPase"/>
    <property type="match status" value="1"/>
</dbReference>
<dbReference type="InterPro" id="IPR059000">
    <property type="entry name" value="ATPase_P-type_domA"/>
</dbReference>
<feature type="transmembrane region" description="Helical" evidence="11">
    <location>
        <begin position="88"/>
        <end position="104"/>
    </location>
</feature>
<evidence type="ECO:0000256" key="5">
    <source>
        <dbReference type="ARBA" id="ARBA00022741"/>
    </source>
</evidence>
<reference evidence="13 14" key="1">
    <citation type="journal article" date="2016" name="Nat. Commun.">
        <title>Thousands of microbial genomes shed light on interconnected biogeochemical processes in an aquifer system.</title>
        <authorList>
            <person name="Anantharaman K."/>
            <person name="Brown C.T."/>
            <person name="Hug L.A."/>
            <person name="Sharon I."/>
            <person name="Castelle C.J."/>
            <person name="Probst A.J."/>
            <person name="Thomas B.C."/>
            <person name="Singh A."/>
            <person name="Wilkins M.J."/>
            <person name="Karaoz U."/>
            <person name="Brodie E.L."/>
            <person name="Williams K.H."/>
            <person name="Hubbard S.S."/>
            <person name="Banfield J.F."/>
        </authorList>
    </citation>
    <scope>NUCLEOTIDE SEQUENCE [LARGE SCALE GENOMIC DNA]</scope>
</reference>
<dbReference type="Gene3D" id="2.70.150.10">
    <property type="entry name" value="Calcium-transporting ATPase, cytoplasmic transduction domain A"/>
    <property type="match status" value="1"/>
</dbReference>
<dbReference type="NCBIfam" id="TIGR01494">
    <property type="entry name" value="ATPase_P-type"/>
    <property type="match status" value="3"/>
</dbReference>
<feature type="transmembrane region" description="Helical" evidence="11">
    <location>
        <begin position="805"/>
        <end position="825"/>
    </location>
</feature>
<dbReference type="Pfam" id="PF00690">
    <property type="entry name" value="Cation_ATPase_N"/>
    <property type="match status" value="1"/>
</dbReference>
<proteinExistence type="inferred from homology"/>
<evidence type="ECO:0000256" key="6">
    <source>
        <dbReference type="ARBA" id="ARBA00022840"/>
    </source>
</evidence>
<dbReference type="InterPro" id="IPR004014">
    <property type="entry name" value="ATPase_P-typ_cation-transptr_N"/>
</dbReference>
<feature type="transmembrane region" description="Helical" evidence="11">
    <location>
        <begin position="248"/>
        <end position="271"/>
    </location>
</feature>
<dbReference type="InterPro" id="IPR044492">
    <property type="entry name" value="P_typ_ATPase_HD_dom"/>
</dbReference>
<dbReference type="Proteomes" id="UP000176626">
    <property type="component" value="Unassembled WGS sequence"/>
</dbReference>
<evidence type="ECO:0000256" key="2">
    <source>
        <dbReference type="ARBA" id="ARBA00005675"/>
    </source>
</evidence>
<dbReference type="InterPro" id="IPR001757">
    <property type="entry name" value="P_typ_ATPase"/>
</dbReference>
<evidence type="ECO:0000256" key="7">
    <source>
        <dbReference type="ARBA" id="ARBA00022842"/>
    </source>
</evidence>
<dbReference type="FunFam" id="2.70.150.10:FF:000160">
    <property type="entry name" value="Sarcoplasmic/endoplasmic reticulum calcium ATPase 1"/>
    <property type="match status" value="1"/>
</dbReference>
<dbReference type="GO" id="GO:0005391">
    <property type="term" value="F:P-type sodium:potassium-exchanging transporter activity"/>
    <property type="evidence" value="ECO:0007669"/>
    <property type="project" value="TreeGrafter"/>
</dbReference>
<gene>
    <name evidence="13" type="ORF">A2214_01860</name>
</gene>
<dbReference type="EMBL" id="MHJN01000004">
    <property type="protein sequence ID" value="OGY69118.1"/>
    <property type="molecule type" value="Genomic_DNA"/>
</dbReference>
<dbReference type="GO" id="GO:0005886">
    <property type="term" value="C:plasma membrane"/>
    <property type="evidence" value="ECO:0007669"/>
    <property type="project" value="TreeGrafter"/>
</dbReference>
<comment type="caution">
    <text evidence="13">The sequence shown here is derived from an EMBL/GenBank/DDBJ whole genome shotgun (WGS) entry which is preliminary data.</text>
</comment>
<dbReference type="Pfam" id="PF00689">
    <property type="entry name" value="Cation_ATPase_C"/>
    <property type="match status" value="1"/>
</dbReference>
<dbReference type="SFLD" id="SFLDF00027">
    <property type="entry name" value="p-type_atpase"/>
    <property type="match status" value="1"/>
</dbReference>
<feature type="transmembrane region" description="Helical" evidence="11">
    <location>
        <begin position="697"/>
        <end position="718"/>
    </location>
</feature>
<evidence type="ECO:0000259" key="12">
    <source>
        <dbReference type="SMART" id="SM00831"/>
    </source>
</evidence>
<evidence type="ECO:0000256" key="11">
    <source>
        <dbReference type="SAM" id="Phobius"/>
    </source>
</evidence>
<dbReference type="Gene3D" id="1.20.1110.10">
    <property type="entry name" value="Calcium-transporting ATPase, transmembrane domain"/>
    <property type="match status" value="2"/>
</dbReference>
<comment type="similarity">
    <text evidence="2">Belongs to the cation transport ATPase (P-type) (TC 3.A.3) family. Type IIA subfamily.</text>
</comment>
<dbReference type="PROSITE" id="PS00154">
    <property type="entry name" value="ATPASE_E1_E2"/>
    <property type="match status" value="1"/>
</dbReference>
<name>A0A1G1ZWU4_9BACT</name>
<dbReference type="InterPro" id="IPR023298">
    <property type="entry name" value="ATPase_P-typ_TM_dom_sf"/>
</dbReference>
<feature type="transmembrane region" description="Helical" evidence="11">
    <location>
        <begin position="831"/>
        <end position="855"/>
    </location>
</feature>
<dbReference type="GO" id="GO:0036376">
    <property type="term" value="P:sodium ion export across plasma membrane"/>
    <property type="evidence" value="ECO:0007669"/>
    <property type="project" value="TreeGrafter"/>
</dbReference>
<dbReference type="InterPro" id="IPR050510">
    <property type="entry name" value="Cation_transp_ATPase_P-type"/>
</dbReference>
<feature type="transmembrane region" description="Helical" evidence="11">
    <location>
        <begin position="277"/>
        <end position="303"/>
    </location>
</feature>
<dbReference type="InterPro" id="IPR036412">
    <property type="entry name" value="HAD-like_sf"/>
</dbReference>
<keyword evidence="5" id="KW-0547">Nucleotide-binding</keyword>
<dbReference type="PRINTS" id="PR00119">
    <property type="entry name" value="CATATPASE"/>
</dbReference>
<dbReference type="Pfam" id="PF13246">
    <property type="entry name" value="Cation_ATPase"/>
    <property type="match status" value="1"/>
</dbReference>
<comment type="subcellular location">
    <subcellularLocation>
        <location evidence="1">Endomembrane system</location>
        <topology evidence="1">Multi-pass membrane protein</topology>
    </subcellularLocation>
</comment>
<evidence type="ECO:0000256" key="1">
    <source>
        <dbReference type="ARBA" id="ARBA00004127"/>
    </source>
</evidence>
<dbReference type="SFLD" id="SFLDS00003">
    <property type="entry name" value="Haloacid_Dehalogenase"/>
    <property type="match status" value="1"/>
</dbReference>
<dbReference type="Gene3D" id="3.40.50.1000">
    <property type="entry name" value="HAD superfamily/HAD-like"/>
    <property type="match status" value="1"/>
</dbReference>
<accession>A0A1G1ZWU4</accession>
<dbReference type="Pfam" id="PF08282">
    <property type="entry name" value="Hydrolase_3"/>
    <property type="match status" value="1"/>
</dbReference>
<dbReference type="PRINTS" id="PR00120">
    <property type="entry name" value="HATPASE"/>
</dbReference>
<dbReference type="SMART" id="SM00831">
    <property type="entry name" value="Cation_ATPase_N"/>
    <property type="match status" value="1"/>
</dbReference>
<dbReference type="Gene3D" id="3.40.1110.10">
    <property type="entry name" value="Calcium-transporting ATPase, cytoplasmic domain N"/>
    <property type="match status" value="1"/>
</dbReference>
<dbReference type="PANTHER" id="PTHR43294">
    <property type="entry name" value="SODIUM/POTASSIUM-TRANSPORTING ATPASE SUBUNIT ALPHA"/>
    <property type="match status" value="1"/>
</dbReference>
<evidence type="ECO:0000256" key="9">
    <source>
        <dbReference type="ARBA" id="ARBA00022989"/>
    </source>
</evidence>
<dbReference type="GO" id="GO:0006883">
    <property type="term" value="P:intracellular sodium ion homeostasis"/>
    <property type="evidence" value="ECO:0007669"/>
    <property type="project" value="TreeGrafter"/>
</dbReference>
<dbReference type="InterPro" id="IPR018303">
    <property type="entry name" value="ATPase_P-typ_P_site"/>
</dbReference>
<dbReference type="InterPro" id="IPR006068">
    <property type="entry name" value="ATPase_P-typ_cation-transptr_C"/>
</dbReference>
<dbReference type="SUPFAM" id="SSF81653">
    <property type="entry name" value="Calcium ATPase, transduction domain A"/>
    <property type="match status" value="1"/>
</dbReference>
<dbReference type="GO" id="GO:0012505">
    <property type="term" value="C:endomembrane system"/>
    <property type="evidence" value="ECO:0007669"/>
    <property type="project" value="UniProtKB-SubCell"/>
</dbReference>
<dbReference type="GO" id="GO:0005524">
    <property type="term" value="F:ATP binding"/>
    <property type="evidence" value="ECO:0007669"/>
    <property type="project" value="UniProtKB-KW"/>
</dbReference>
<evidence type="ECO:0000256" key="4">
    <source>
        <dbReference type="ARBA" id="ARBA00022692"/>
    </source>
</evidence>
<evidence type="ECO:0000256" key="3">
    <source>
        <dbReference type="ARBA" id="ARBA00022553"/>
    </source>
</evidence>
<feature type="transmembrane region" description="Helical" evidence="11">
    <location>
        <begin position="739"/>
        <end position="761"/>
    </location>
</feature>
<dbReference type="SUPFAM" id="SSF56784">
    <property type="entry name" value="HAD-like"/>
    <property type="match status" value="1"/>
</dbReference>
<evidence type="ECO:0000313" key="13">
    <source>
        <dbReference type="EMBL" id="OGY69118.1"/>
    </source>
</evidence>